<gene>
    <name evidence="1" type="ORF">F4559_002636</name>
</gene>
<protein>
    <recommendedName>
        <fullName evidence="3">CHAT domain-containing protein</fullName>
    </recommendedName>
</protein>
<keyword evidence="2" id="KW-1185">Reference proteome</keyword>
<organism evidence="1 2">
    <name type="scientific">Saccharothrix violaceirubra</name>
    <dbReference type="NCBI Taxonomy" id="413306"/>
    <lineage>
        <taxon>Bacteria</taxon>
        <taxon>Bacillati</taxon>
        <taxon>Actinomycetota</taxon>
        <taxon>Actinomycetes</taxon>
        <taxon>Pseudonocardiales</taxon>
        <taxon>Pseudonocardiaceae</taxon>
        <taxon>Saccharothrix</taxon>
    </lineage>
</organism>
<reference evidence="1 2" key="1">
    <citation type="submission" date="2020-08" db="EMBL/GenBank/DDBJ databases">
        <title>Sequencing the genomes of 1000 actinobacteria strains.</title>
        <authorList>
            <person name="Klenk H.-P."/>
        </authorList>
    </citation>
    <scope>NUCLEOTIDE SEQUENCE [LARGE SCALE GENOMIC DNA]</scope>
    <source>
        <strain evidence="1 2">DSM 45084</strain>
    </source>
</reference>
<evidence type="ECO:0000313" key="1">
    <source>
        <dbReference type="EMBL" id="MBB4965277.1"/>
    </source>
</evidence>
<evidence type="ECO:0000313" key="2">
    <source>
        <dbReference type="Proteomes" id="UP000542674"/>
    </source>
</evidence>
<evidence type="ECO:0008006" key="3">
    <source>
        <dbReference type="Google" id="ProtNLM"/>
    </source>
</evidence>
<accession>A0A7W7T3D7</accession>
<comment type="caution">
    <text evidence="1">The sequence shown here is derived from an EMBL/GenBank/DDBJ whole genome shotgun (WGS) entry which is preliminary data.</text>
</comment>
<dbReference type="EMBL" id="JACHJS010000001">
    <property type="protein sequence ID" value="MBB4965277.1"/>
    <property type="molecule type" value="Genomic_DNA"/>
</dbReference>
<dbReference type="RefSeq" id="WP_184668742.1">
    <property type="nucleotide sequence ID" value="NZ_BAABAI010000045.1"/>
</dbReference>
<dbReference type="Proteomes" id="UP000542674">
    <property type="component" value="Unassembled WGS sequence"/>
</dbReference>
<proteinExistence type="predicted"/>
<dbReference type="AlphaFoldDB" id="A0A7W7T3D7"/>
<sequence>MGDLDTALALARAEFHSSTDRWHLVAGPLVRLLRLRYEYLGGPADLDEAVTLGITVDVAGLADVSTAEELSRALVLRGSYYEDAADIGTAVDLARRALRTTVSVDVEDSRVPVLCTAVADALLAAYELSDDQAHLDQALESIEYAASSSDAAVVVGTYGRIVRARSDDLSGIEEAIRLTARAVVITPPGTPQAAVYQADLAEAVLDRADLTDSDADVDQAIGLLRPLVGSLPESSPVRWRCLHLLRAELVARGEDAPAEDRPVRWGERLPAALALAEAAWQPHLALAAWRAVLVLDPAADVAAHAAARLLDLDPDLARFAVELLQRASTPDGPEFSFTDLAPAAHGGPVVLVNIDDLRCDALVVIDGGVVVVPLPGLTAADARAAAHALVEAEDRRERLPDLLRWLWNAIAAPVFDVFRFVGGQEPPRLWWCLAGPYRFLPVHAAGDGENSVMDLVVSSYTRDPAALLVPERPRCAPIALVDTDDHPVPTREVYAPTASPAGIGTATWLHLAAPSVTFDLAALSVPTIDFAYFSAHAAAPVHEGNDLPATFHGGGRLHVVAQRWPAPDVTADLYRELAFDSERTARALHRVLTARRAAHPADWAGYVHYGP</sequence>
<name>A0A7W7T3D7_9PSEU</name>